<dbReference type="InterPro" id="IPR003597">
    <property type="entry name" value="Ig_C1-set"/>
</dbReference>
<dbReference type="Pfam" id="PF07654">
    <property type="entry name" value="C1-set"/>
    <property type="match status" value="1"/>
</dbReference>
<keyword evidence="2" id="KW-0325">Glycoprotein</keyword>
<organism evidence="4 5">
    <name type="scientific">Triplophysa tibetana</name>
    <dbReference type="NCBI Taxonomy" id="1572043"/>
    <lineage>
        <taxon>Eukaryota</taxon>
        <taxon>Metazoa</taxon>
        <taxon>Chordata</taxon>
        <taxon>Craniata</taxon>
        <taxon>Vertebrata</taxon>
        <taxon>Euteleostomi</taxon>
        <taxon>Actinopterygii</taxon>
        <taxon>Neopterygii</taxon>
        <taxon>Teleostei</taxon>
        <taxon>Ostariophysi</taxon>
        <taxon>Cypriniformes</taxon>
        <taxon>Nemacheilidae</taxon>
        <taxon>Triplophysa</taxon>
    </lineage>
</organism>
<dbReference type="PANTHER" id="PTHR19971">
    <property type="entry name" value="SIGNAL-REGULATORY PROTEIN BETA"/>
    <property type="match status" value="1"/>
</dbReference>
<dbReference type="Gene3D" id="2.60.40.10">
    <property type="entry name" value="Immunoglobulins"/>
    <property type="match status" value="3"/>
</dbReference>
<comment type="caution">
    <text evidence="4">The sequence shown here is derived from an EMBL/GenBank/DDBJ whole genome shotgun (WGS) entry which is preliminary data.</text>
</comment>
<dbReference type="Proteomes" id="UP000324632">
    <property type="component" value="Chromosome 16"/>
</dbReference>
<evidence type="ECO:0000256" key="2">
    <source>
        <dbReference type="ARBA" id="ARBA00023180"/>
    </source>
</evidence>
<name>A0A5A9NNK2_9TELE</name>
<sequence>MAKVMAGNDIILHCNIMELYSPCSTVAWLRADPESATVSLTDRVQNHPNHSSNQLTSICTTRIANSTVQDSGVYYCVAVQGRFAHIGNGSRVVVKVIAGTVSQFPPSVNVGLGDAVTMHCQLNGVQSFCHTVAWLKVDPVTGMTDILQDSNIPFQSNDQVQSAVCKVSVYNATQQDSGTYYCIATDHASTVLMPSIEMMAFANNNGHDSTVTLQCVIGGFAPSQVDVYWLIGSKKENGKIGSFGEKNKENVLVNSVNHVAVSVEEWRTAGNCTCVVKSGRWKVTQTLHYYGKNILQHLKENVLLPIKIV</sequence>
<keyword evidence="5" id="KW-1185">Reference proteome</keyword>
<dbReference type="InterPro" id="IPR003599">
    <property type="entry name" value="Ig_sub"/>
</dbReference>
<dbReference type="InterPro" id="IPR051755">
    <property type="entry name" value="Ig-like_CS_Receptor"/>
</dbReference>
<evidence type="ECO:0000256" key="1">
    <source>
        <dbReference type="ARBA" id="ARBA00023157"/>
    </source>
</evidence>
<proteinExistence type="predicted"/>
<gene>
    <name evidence="4" type="ORF">E1301_Tti015779</name>
</gene>
<protein>
    <recommendedName>
        <fullName evidence="3">Ig-like domain-containing protein</fullName>
    </recommendedName>
</protein>
<dbReference type="InterPro" id="IPR036179">
    <property type="entry name" value="Ig-like_dom_sf"/>
</dbReference>
<dbReference type="EMBL" id="SOYY01000016">
    <property type="protein sequence ID" value="KAA0710549.1"/>
    <property type="molecule type" value="Genomic_DNA"/>
</dbReference>
<accession>A0A5A9NNK2</accession>
<dbReference type="SUPFAM" id="SSF48726">
    <property type="entry name" value="Immunoglobulin"/>
    <property type="match status" value="3"/>
</dbReference>
<dbReference type="SMART" id="SM00409">
    <property type="entry name" value="IG"/>
    <property type="match status" value="2"/>
</dbReference>
<evidence type="ECO:0000259" key="3">
    <source>
        <dbReference type="PROSITE" id="PS50835"/>
    </source>
</evidence>
<dbReference type="InterPro" id="IPR007110">
    <property type="entry name" value="Ig-like_dom"/>
</dbReference>
<dbReference type="PROSITE" id="PS50835">
    <property type="entry name" value="IG_LIKE"/>
    <property type="match status" value="3"/>
</dbReference>
<evidence type="ECO:0000313" key="4">
    <source>
        <dbReference type="EMBL" id="KAA0710549.1"/>
    </source>
</evidence>
<evidence type="ECO:0000313" key="5">
    <source>
        <dbReference type="Proteomes" id="UP000324632"/>
    </source>
</evidence>
<reference evidence="4 5" key="1">
    <citation type="journal article" date="2019" name="Mol. Ecol. Resour.">
        <title>Chromosome-level genome assembly of Triplophysa tibetana, a fish adapted to the harsh high-altitude environment of the Tibetan Plateau.</title>
        <authorList>
            <person name="Yang X."/>
            <person name="Liu H."/>
            <person name="Ma Z."/>
            <person name="Zou Y."/>
            <person name="Zou M."/>
            <person name="Mao Y."/>
            <person name="Li X."/>
            <person name="Wang H."/>
            <person name="Chen T."/>
            <person name="Wang W."/>
            <person name="Yang R."/>
        </authorList>
    </citation>
    <scope>NUCLEOTIDE SEQUENCE [LARGE SCALE GENOMIC DNA]</scope>
    <source>
        <strain evidence="4">TTIB1903HZAU</strain>
        <tissue evidence="4">Muscle</tissue>
    </source>
</reference>
<feature type="domain" description="Ig-like" evidence="3">
    <location>
        <begin position="99"/>
        <end position="199"/>
    </location>
</feature>
<dbReference type="AlphaFoldDB" id="A0A5A9NNK2"/>
<dbReference type="InterPro" id="IPR013783">
    <property type="entry name" value="Ig-like_fold"/>
</dbReference>
<dbReference type="Pfam" id="PF13927">
    <property type="entry name" value="Ig_3"/>
    <property type="match status" value="1"/>
</dbReference>
<feature type="domain" description="Ig-like" evidence="3">
    <location>
        <begin position="209"/>
        <end position="284"/>
    </location>
</feature>
<keyword evidence="1" id="KW-1015">Disulfide bond</keyword>
<feature type="domain" description="Ig-like" evidence="3">
    <location>
        <begin position="1"/>
        <end position="98"/>
    </location>
</feature>